<evidence type="ECO:0000313" key="5">
    <source>
        <dbReference type="Proteomes" id="UP000002257"/>
    </source>
</evidence>
<dbReference type="eggNOG" id="COG2141">
    <property type="taxonomic scope" value="Bacteria"/>
</dbReference>
<dbReference type="KEGG" id="msl:Msil_1828"/>
<dbReference type="AlphaFoldDB" id="B8ELZ2"/>
<dbReference type="OrthoDB" id="9804736at2"/>
<keyword evidence="5" id="KW-1185">Reference proteome</keyword>
<evidence type="ECO:0000256" key="1">
    <source>
        <dbReference type="ARBA" id="ARBA00023002"/>
    </source>
</evidence>
<dbReference type="GO" id="GO:0005829">
    <property type="term" value="C:cytosol"/>
    <property type="evidence" value="ECO:0007669"/>
    <property type="project" value="TreeGrafter"/>
</dbReference>
<name>B8ELZ2_METSB</name>
<dbReference type="GO" id="GO:0016705">
    <property type="term" value="F:oxidoreductase activity, acting on paired donors, with incorporation or reduction of molecular oxygen"/>
    <property type="evidence" value="ECO:0007669"/>
    <property type="project" value="InterPro"/>
</dbReference>
<dbReference type="InterPro" id="IPR036661">
    <property type="entry name" value="Luciferase-like_sf"/>
</dbReference>
<dbReference type="SUPFAM" id="SSF51679">
    <property type="entry name" value="Bacterial luciferase-like"/>
    <property type="match status" value="1"/>
</dbReference>
<dbReference type="Pfam" id="PF00296">
    <property type="entry name" value="Bac_luciferase"/>
    <property type="match status" value="1"/>
</dbReference>
<evidence type="ECO:0000313" key="4">
    <source>
        <dbReference type="EMBL" id="ACK50773.1"/>
    </source>
</evidence>
<protein>
    <submittedName>
        <fullName evidence="4">Luciferase-like monooxygenase</fullName>
    </submittedName>
</protein>
<dbReference type="Proteomes" id="UP000002257">
    <property type="component" value="Chromosome"/>
</dbReference>
<dbReference type="STRING" id="395965.Msil_1828"/>
<feature type="domain" description="Luciferase-like" evidence="3">
    <location>
        <begin position="1"/>
        <end position="288"/>
    </location>
</feature>
<gene>
    <name evidence="4" type="ordered locus">Msil_1828</name>
</gene>
<dbReference type="RefSeq" id="WP_012590843.1">
    <property type="nucleotide sequence ID" value="NC_011666.1"/>
</dbReference>
<keyword evidence="1" id="KW-0560">Oxidoreductase</keyword>
<dbReference type="Gene3D" id="3.20.20.30">
    <property type="entry name" value="Luciferase-like domain"/>
    <property type="match status" value="1"/>
</dbReference>
<dbReference type="PANTHER" id="PTHR30137:SF8">
    <property type="entry name" value="BLR5498 PROTEIN"/>
    <property type="match status" value="1"/>
</dbReference>
<dbReference type="HOGENOM" id="CLU_027853_3_0_5"/>
<dbReference type="EMBL" id="CP001280">
    <property type="protein sequence ID" value="ACK50773.1"/>
    <property type="molecule type" value="Genomic_DNA"/>
</dbReference>
<proteinExistence type="predicted"/>
<sequence length="329" mass="36421">MRFGLFCTFDNPHDDFARAFAEQTSLVRLAEDLGFEEAWAVEHHFNAESPVPSCLMTLAYLAARTSRIRLGSAAVLLPFHNPMLIAEEAATLDILSDGRFDFGVAKGGPFPMQNKHFCVDVAGSREKTFEALALIQRLLAEDEVSFEGAHFRADRVRLAPKPLQRPIPTYIATSTPGITQRAATLGYGFMSGPPFPLKIVARNVAAYRDAAPEADPKLVLMRFFHLAPTRAQAREEAATFLAPFIARMRETTARMQPEWTEWFDVERVMDDSLIGAAEEISDRLREIETEIGPRSVVLKPLSPLLSKRSADLAVFSEAIRPMAAQAAAS</sequence>
<dbReference type="GO" id="GO:0004497">
    <property type="term" value="F:monooxygenase activity"/>
    <property type="evidence" value="ECO:0007669"/>
    <property type="project" value="UniProtKB-KW"/>
</dbReference>
<dbReference type="InterPro" id="IPR011251">
    <property type="entry name" value="Luciferase-like_dom"/>
</dbReference>
<evidence type="ECO:0000256" key="2">
    <source>
        <dbReference type="ARBA" id="ARBA00023033"/>
    </source>
</evidence>
<reference evidence="4 5" key="1">
    <citation type="journal article" date="2010" name="J. Bacteriol.">
        <title>Complete genome sequence of the aerobic facultative methanotroph Methylocella silvestris BL2.</title>
        <authorList>
            <person name="Chen Y."/>
            <person name="Crombie A."/>
            <person name="Rahman M.T."/>
            <person name="Dedysh S.N."/>
            <person name="Liesack W."/>
            <person name="Stott M.B."/>
            <person name="Alam M."/>
            <person name="Theisen A.R."/>
            <person name="Murrell J.C."/>
            <person name="Dunfield P.F."/>
        </authorList>
    </citation>
    <scope>NUCLEOTIDE SEQUENCE [LARGE SCALE GENOMIC DNA]</scope>
    <source>
        <strain evidence="5">DSM 15510 / CIP 108128 / LMG 27833 / NCIMB 13906 / BL2</strain>
    </source>
</reference>
<keyword evidence="2 4" id="KW-0503">Monooxygenase</keyword>
<organism evidence="4 5">
    <name type="scientific">Methylocella silvestris (strain DSM 15510 / CIP 108128 / LMG 27833 / NCIMB 13906 / BL2)</name>
    <dbReference type="NCBI Taxonomy" id="395965"/>
    <lineage>
        <taxon>Bacteria</taxon>
        <taxon>Pseudomonadati</taxon>
        <taxon>Pseudomonadota</taxon>
        <taxon>Alphaproteobacteria</taxon>
        <taxon>Hyphomicrobiales</taxon>
        <taxon>Beijerinckiaceae</taxon>
        <taxon>Methylocella</taxon>
    </lineage>
</organism>
<accession>B8ELZ2</accession>
<dbReference type="PANTHER" id="PTHR30137">
    <property type="entry name" value="LUCIFERASE-LIKE MONOOXYGENASE"/>
    <property type="match status" value="1"/>
</dbReference>
<evidence type="ECO:0000259" key="3">
    <source>
        <dbReference type="Pfam" id="PF00296"/>
    </source>
</evidence>
<dbReference type="InterPro" id="IPR050766">
    <property type="entry name" value="Bact_Lucif_Oxidored"/>
</dbReference>